<name>A0AAV5ILW8_9ROSI</name>
<gene>
    <name evidence="3" type="ORF">SLEP1_g13431</name>
</gene>
<dbReference type="AlphaFoldDB" id="A0AAV5ILW8"/>
<protein>
    <recommendedName>
        <fullName evidence="2">DUF4220 domain-containing protein</fullName>
    </recommendedName>
</protein>
<evidence type="ECO:0000313" key="4">
    <source>
        <dbReference type="Proteomes" id="UP001054252"/>
    </source>
</evidence>
<organism evidence="3 4">
    <name type="scientific">Rubroshorea leprosula</name>
    <dbReference type="NCBI Taxonomy" id="152421"/>
    <lineage>
        <taxon>Eukaryota</taxon>
        <taxon>Viridiplantae</taxon>
        <taxon>Streptophyta</taxon>
        <taxon>Embryophyta</taxon>
        <taxon>Tracheophyta</taxon>
        <taxon>Spermatophyta</taxon>
        <taxon>Magnoliopsida</taxon>
        <taxon>eudicotyledons</taxon>
        <taxon>Gunneridae</taxon>
        <taxon>Pentapetalae</taxon>
        <taxon>rosids</taxon>
        <taxon>malvids</taxon>
        <taxon>Malvales</taxon>
        <taxon>Dipterocarpaceae</taxon>
        <taxon>Rubroshorea</taxon>
    </lineage>
</organism>
<keyword evidence="1" id="KW-0812">Transmembrane</keyword>
<feature type="transmembrane region" description="Helical" evidence="1">
    <location>
        <begin position="156"/>
        <end position="173"/>
    </location>
</feature>
<keyword evidence="1" id="KW-1133">Transmembrane helix</keyword>
<keyword evidence="4" id="KW-1185">Reference proteome</keyword>
<reference evidence="3 4" key="1">
    <citation type="journal article" date="2021" name="Commun. Biol.">
        <title>The genome of Shorea leprosula (Dipterocarpaceae) highlights the ecological relevance of drought in aseasonal tropical rainforests.</title>
        <authorList>
            <person name="Ng K.K.S."/>
            <person name="Kobayashi M.J."/>
            <person name="Fawcett J.A."/>
            <person name="Hatakeyama M."/>
            <person name="Paape T."/>
            <person name="Ng C.H."/>
            <person name="Ang C.C."/>
            <person name="Tnah L.H."/>
            <person name="Lee C.T."/>
            <person name="Nishiyama T."/>
            <person name="Sese J."/>
            <person name="O'Brien M.J."/>
            <person name="Copetti D."/>
            <person name="Mohd Noor M.I."/>
            <person name="Ong R.C."/>
            <person name="Putra M."/>
            <person name="Sireger I.Z."/>
            <person name="Indrioko S."/>
            <person name="Kosugi Y."/>
            <person name="Izuno A."/>
            <person name="Isagi Y."/>
            <person name="Lee S.L."/>
            <person name="Shimizu K.K."/>
        </authorList>
    </citation>
    <scope>NUCLEOTIDE SEQUENCE [LARGE SCALE GENOMIC DNA]</scope>
    <source>
        <strain evidence="3">214</strain>
    </source>
</reference>
<feature type="transmembrane region" description="Helical" evidence="1">
    <location>
        <begin position="130"/>
        <end position="149"/>
    </location>
</feature>
<dbReference type="InterPro" id="IPR025315">
    <property type="entry name" value="DUF4220"/>
</dbReference>
<feature type="transmembrane region" description="Helical" evidence="1">
    <location>
        <begin position="102"/>
        <end position="124"/>
    </location>
</feature>
<dbReference type="Pfam" id="PF13968">
    <property type="entry name" value="DUF4220"/>
    <property type="match status" value="1"/>
</dbReference>
<proteinExistence type="predicted"/>
<sequence>MLLTIASAFFYTEIKTGTFTKMLSEMMKELWVKWELPGMVVLRLFLHFVLIGFGNLRRYQGRASPYVAILVWSTYLVADWIATVALNTVLKAEQNELNSELVVFWTPFLLLNLGGSQTISAYSLSDNELWLWYLLGLLIQVGVAIDVYMRFRTKSTLTYMAILIFVAGIVKYGERIWILRAGSNRLFSNSVFSTLTHATEKSLIHSPSDYSMSSRPPPPETLEECLWHKNVIEEGKYIHTAFCLFKMNISLFSQA</sequence>
<feature type="transmembrane region" description="Helical" evidence="1">
    <location>
        <begin position="36"/>
        <end position="54"/>
    </location>
</feature>
<dbReference type="PANTHER" id="PTHR31325">
    <property type="entry name" value="OS01G0798800 PROTEIN-RELATED"/>
    <property type="match status" value="1"/>
</dbReference>
<dbReference type="Proteomes" id="UP001054252">
    <property type="component" value="Unassembled WGS sequence"/>
</dbReference>
<keyword evidence="1" id="KW-0472">Membrane</keyword>
<evidence type="ECO:0000313" key="3">
    <source>
        <dbReference type="EMBL" id="GKV00806.1"/>
    </source>
</evidence>
<evidence type="ECO:0000259" key="2">
    <source>
        <dbReference type="Pfam" id="PF13968"/>
    </source>
</evidence>
<comment type="caution">
    <text evidence="3">The sequence shown here is derived from an EMBL/GenBank/DDBJ whole genome shotgun (WGS) entry which is preliminary data.</text>
</comment>
<feature type="domain" description="DUF4220" evidence="2">
    <location>
        <begin position="72"/>
        <end position="252"/>
    </location>
</feature>
<feature type="transmembrane region" description="Helical" evidence="1">
    <location>
        <begin position="66"/>
        <end position="90"/>
    </location>
</feature>
<evidence type="ECO:0000256" key="1">
    <source>
        <dbReference type="SAM" id="Phobius"/>
    </source>
</evidence>
<accession>A0AAV5ILW8</accession>
<dbReference type="EMBL" id="BPVZ01000016">
    <property type="protein sequence ID" value="GKV00806.1"/>
    <property type="molecule type" value="Genomic_DNA"/>
</dbReference>